<dbReference type="EMBL" id="WNKY01000019">
    <property type="protein sequence ID" value="MTV39420.1"/>
    <property type="molecule type" value="Genomic_DNA"/>
</dbReference>
<dbReference type="SUPFAM" id="SSF53474">
    <property type="entry name" value="alpha/beta-Hydrolases"/>
    <property type="match status" value="1"/>
</dbReference>
<evidence type="ECO:0000256" key="1">
    <source>
        <dbReference type="SAM" id="SignalP"/>
    </source>
</evidence>
<dbReference type="PROSITE" id="PS51257">
    <property type="entry name" value="PROKAR_LIPOPROTEIN"/>
    <property type="match status" value="1"/>
</dbReference>
<evidence type="ECO:0000313" key="3">
    <source>
        <dbReference type="EMBL" id="MTV39420.1"/>
    </source>
</evidence>
<dbReference type="AlphaFoldDB" id="A0A6L6PK25"/>
<dbReference type="InterPro" id="IPR048124">
    <property type="entry name" value="Tannase_B"/>
</dbReference>
<evidence type="ECO:0000259" key="2">
    <source>
        <dbReference type="Pfam" id="PF20434"/>
    </source>
</evidence>
<gene>
    <name evidence="3" type="ORF">GM676_17765</name>
</gene>
<dbReference type="InterPro" id="IPR029058">
    <property type="entry name" value="AB_hydrolase_fold"/>
</dbReference>
<comment type="caution">
    <text evidence="3">The sequence shown here is derived from an EMBL/GenBank/DDBJ whole genome shotgun (WGS) entry which is preliminary data.</text>
</comment>
<dbReference type="Gene3D" id="3.40.50.1820">
    <property type="entry name" value="alpha/beta hydrolase"/>
    <property type="match status" value="1"/>
</dbReference>
<dbReference type="NCBIfam" id="NF041556">
    <property type="entry name" value="tannase_B"/>
    <property type="match status" value="1"/>
</dbReference>
<feature type="domain" description="BD-FAE-like" evidence="2">
    <location>
        <begin position="105"/>
        <end position="234"/>
    </location>
</feature>
<keyword evidence="4" id="KW-1185">Reference proteome</keyword>
<feature type="signal peptide" evidence="1">
    <location>
        <begin position="1"/>
        <end position="24"/>
    </location>
</feature>
<keyword evidence="1" id="KW-0732">Signal</keyword>
<protein>
    <recommendedName>
        <fullName evidence="2">BD-FAE-like domain-containing protein</fullName>
    </recommendedName>
</protein>
<accession>A0A6L6PK25</accession>
<dbReference type="RefSeq" id="WP_155465093.1">
    <property type="nucleotide sequence ID" value="NZ_WNKY01000019.1"/>
</dbReference>
<name>A0A6L6PK25_9BURK</name>
<feature type="chain" id="PRO_5026656963" description="BD-FAE-like domain-containing protein" evidence="1">
    <location>
        <begin position="25"/>
        <end position="564"/>
    </location>
</feature>
<sequence>MKRTAIGSCLLLSLAACGSDNTNATTTTTAPTVTAPVTGAYDSALAFDKTKYTTINVTIDGVKTPVRWYKEVCYVGKPIAMAASQTSLTGAATTITNTACGYQSMNIFVPESVASNQDTAIYFAVNNGGWFASYIKASVTDGATFDSSASNVGAALKAGYVYIDVATRGRGLVAADGSYAGKAPAAIVDAKAAVRYLRLNDSAMPGNANHIVVNGTSGGGGLSSALGASGNSTDYLSYLKDIGAAGVTADGSSIIKDDVLAINAYCPITDLGNADLAYEWVYNILGTRQTVGSYPNPTGSAELMAKFVGYQAGLGLKNADGMALTATTMLVAIKAEVIRSAEIYLASGGTIPNLGENISYTAGGFGAPTTTRTYVNDWIAIDNATKKVTSLDMEKYLKFVATQATLKNTPAFDQTGLSITASSGESNMFGTDKQVYSNFTEYSWDHNDVAGDGIGYADTGYSWTQFSALSTSPQLKQVKLINPMAYIGTGATTAPYWYVRHGTRDRDTAFTVSINLSRALAADAKVQDLNYRLAWNQPHAGNYDVPEAMAWIAATLKAATAKGL</sequence>
<proteinExistence type="predicted"/>
<dbReference type="InterPro" id="IPR049492">
    <property type="entry name" value="BD-FAE-like_dom"/>
</dbReference>
<dbReference type="OrthoDB" id="923957at2"/>
<organism evidence="3 4">
    <name type="scientific">Duganella radicis</name>
    <dbReference type="NCBI Taxonomy" id="551988"/>
    <lineage>
        <taxon>Bacteria</taxon>
        <taxon>Pseudomonadati</taxon>
        <taxon>Pseudomonadota</taxon>
        <taxon>Betaproteobacteria</taxon>
        <taxon>Burkholderiales</taxon>
        <taxon>Oxalobacteraceae</taxon>
        <taxon>Telluria group</taxon>
        <taxon>Duganella</taxon>
    </lineage>
</organism>
<dbReference type="Pfam" id="PF20434">
    <property type="entry name" value="BD-FAE"/>
    <property type="match status" value="1"/>
</dbReference>
<dbReference type="Proteomes" id="UP000475582">
    <property type="component" value="Unassembled WGS sequence"/>
</dbReference>
<reference evidence="3 4" key="1">
    <citation type="submission" date="2019-11" db="EMBL/GenBank/DDBJ databases">
        <title>Type strains purchased from KCTC, JCM and DSMZ.</title>
        <authorList>
            <person name="Lu H."/>
        </authorList>
    </citation>
    <scope>NUCLEOTIDE SEQUENCE [LARGE SCALE GENOMIC DNA]</scope>
    <source>
        <strain evidence="3 4">KCTC 22382</strain>
    </source>
</reference>
<evidence type="ECO:0000313" key="4">
    <source>
        <dbReference type="Proteomes" id="UP000475582"/>
    </source>
</evidence>